<dbReference type="PANTHER" id="PTHR31609">
    <property type="entry name" value="YDJC DEACETYLASE FAMILY MEMBER"/>
    <property type="match status" value="1"/>
</dbReference>
<evidence type="ECO:0000313" key="7">
    <source>
        <dbReference type="Proteomes" id="UP000251341"/>
    </source>
</evidence>
<dbReference type="CDD" id="cd10807">
    <property type="entry name" value="YdjC_like_3"/>
    <property type="match status" value="1"/>
</dbReference>
<dbReference type="Proteomes" id="UP000251341">
    <property type="component" value="Unassembled WGS sequence"/>
</dbReference>
<dbReference type="RefSeq" id="WP_245912773.1">
    <property type="nucleotide sequence ID" value="NZ_NESP01000001.1"/>
</dbReference>
<evidence type="ECO:0000256" key="4">
    <source>
        <dbReference type="ARBA" id="ARBA00022842"/>
    </source>
</evidence>
<evidence type="ECO:0000256" key="2">
    <source>
        <dbReference type="ARBA" id="ARBA00022723"/>
    </source>
</evidence>
<keyword evidence="7" id="KW-1185">Reference proteome</keyword>
<evidence type="ECO:0000256" key="5">
    <source>
        <dbReference type="ARBA" id="ARBA00023277"/>
    </source>
</evidence>
<gene>
    <name evidence="6" type="ORF">B9Z44_06420</name>
</gene>
<keyword evidence="5" id="KW-0119">Carbohydrate metabolism</keyword>
<dbReference type="EMBL" id="NESP01000001">
    <property type="protein sequence ID" value="PUE59236.1"/>
    <property type="molecule type" value="Genomic_DNA"/>
</dbReference>
<evidence type="ECO:0000256" key="3">
    <source>
        <dbReference type="ARBA" id="ARBA00022801"/>
    </source>
</evidence>
<dbReference type="InterPro" id="IPR006879">
    <property type="entry name" value="YdjC-like"/>
</dbReference>
<reference evidence="6 7" key="1">
    <citation type="submission" date="2017-04" db="EMBL/GenBank/DDBJ databases">
        <title>Unexpected and diverse lifestyles within the genus Limnohabitans.</title>
        <authorList>
            <person name="Kasalicky V."/>
            <person name="Mehrshad M."/>
            <person name="Andrei S.-A."/>
            <person name="Salcher M."/>
            <person name="Kratochvilova H."/>
            <person name="Simek K."/>
            <person name="Ghai R."/>
        </authorList>
    </citation>
    <scope>NUCLEOTIDE SEQUENCE [LARGE SCALE GENOMIC DNA]</scope>
    <source>
        <strain evidence="6 7">MWH-C5</strain>
    </source>
</reference>
<dbReference type="GO" id="GO:0046872">
    <property type="term" value="F:metal ion binding"/>
    <property type="evidence" value="ECO:0007669"/>
    <property type="project" value="UniProtKB-KW"/>
</dbReference>
<dbReference type="Pfam" id="PF04794">
    <property type="entry name" value="YdjC"/>
    <property type="match status" value="1"/>
</dbReference>
<dbReference type="Gene3D" id="3.20.20.370">
    <property type="entry name" value="Glycoside hydrolase/deacetylase"/>
    <property type="match status" value="1"/>
</dbReference>
<dbReference type="SUPFAM" id="SSF88713">
    <property type="entry name" value="Glycoside hydrolase/deacetylase"/>
    <property type="match status" value="1"/>
</dbReference>
<evidence type="ECO:0008006" key="8">
    <source>
        <dbReference type="Google" id="ProtNLM"/>
    </source>
</evidence>
<keyword evidence="2" id="KW-0479">Metal-binding</keyword>
<dbReference type="GO" id="GO:0016787">
    <property type="term" value="F:hydrolase activity"/>
    <property type="evidence" value="ECO:0007669"/>
    <property type="project" value="UniProtKB-KW"/>
</dbReference>
<keyword evidence="4" id="KW-0460">Magnesium</keyword>
<proteinExistence type="predicted"/>
<protein>
    <recommendedName>
        <fullName evidence="8">ChbG/HpnK family deacetylase</fullName>
    </recommendedName>
</protein>
<comment type="caution">
    <text evidence="6">The sequence shown here is derived from an EMBL/GenBank/DDBJ whole genome shotgun (WGS) entry which is preliminary data.</text>
</comment>
<dbReference type="InterPro" id="IPR011330">
    <property type="entry name" value="Glyco_hydro/deAcase_b/a-brl"/>
</dbReference>
<dbReference type="PANTHER" id="PTHR31609:SF1">
    <property type="entry name" value="CARBOHYDRATE DEACETYLASE"/>
    <property type="match status" value="1"/>
</dbReference>
<sequence length="276" mass="30203">MTCDHIKDVVLCADDYALNAPVSQGIVALAVLGRLSATSVMSLSPRWAEDVVALRDVRERLDVGVHLDWTSSFAVAAGHGRGLGVVMARAALRLYNQQSIEDEIERQLDAFEGQWQAAPDHIDGHQHIQQFAVFRHALAEVLMRRYGDTAPRPWLRVSQVAQPGLKAKVISAMGAAALADWAQHHAWPTVGPLLGAYGFDGSLDDYARHMQGWLTHLPADNAALIMCHPAVSAQPDDAIGPARKREFAYLAGHDFVQHMFDARVRLVRGSGKLIQA</sequence>
<accession>A0A315EMW6</accession>
<evidence type="ECO:0000256" key="1">
    <source>
        <dbReference type="ARBA" id="ARBA00001946"/>
    </source>
</evidence>
<comment type="cofactor">
    <cofactor evidence="1">
        <name>Mg(2+)</name>
        <dbReference type="ChEBI" id="CHEBI:18420"/>
    </cofactor>
</comment>
<name>A0A315EMW6_9BURK</name>
<dbReference type="AlphaFoldDB" id="A0A315EMW6"/>
<evidence type="ECO:0000313" key="6">
    <source>
        <dbReference type="EMBL" id="PUE59236.1"/>
    </source>
</evidence>
<keyword evidence="3" id="KW-0378">Hydrolase</keyword>
<dbReference type="GO" id="GO:0019213">
    <property type="term" value="F:deacetylase activity"/>
    <property type="evidence" value="ECO:0007669"/>
    <property type="project" value="TreeGrafter"/>
</dbReference>
<organism evidence="6 7">
    <name type="scientific">Limnohabitans curvus</name>
    <dbReference type="NCBI Taxonomy" id="323423"/>
    <lineage>
        <taxon>Bacteria</taxon>
        <taxon>Pseudomonadati</taxon>
        <taxon>Pseudomonadota</taxon>
        <taxon>Betaproteobacteria</taxon>
        <taxon>Burkholderiales</taxon>
        <taxon>Comamonadaceae</taxon>
        <taxon>Limnohabitans</taxon>
    </lineage>
</organism>
<dbReference type="GO" id="GO:0005975">
    <property type="term" value="P:carbohydrate metabolic process"/>
    <property type="evidence" value="ECO:0007669"/>
    <property type="project" value="InterPro"/>
</dbReference>